<gene>
    <name evidence="2" type="ORF">G0D47_10065</name>
</gene>
<sequence length="253" mass="27698">MFKQAEKSKQDKRKAISDSFIQNKQFGKHSVVIVDNRAETTTQRMPDPSARKNYSELNVPMTESKTMSHMNGCGCPSCAGAAQLKINLSAQSASLINRSDRSTEVKQLCQHNHPEHADKDVCPYGLSDASFRAPPKHIKGHTGGPAKKRKRGRRNVPPSVASESVMTHAERELSAGRAQVVNPSANGGNDIEVAVKRQHHHKSGSAETRTFYIHKGSNPVGGGRKAHDFFIKDGEPSESDSSDSDVEEKKESE</sequence>
<accession>A0A702D5F6</accession>
<comment type="caution">
    <text evidence="2">The sequence shown here is derived from an EMBL/GenBank/DDBJ whole genome shotgun (WGS) entry which is preliminary data.</text>
</comment>
<name>A0A702D5F6_SALDZ</name>
<reference evidence="2" key="1">
    <citation type="journal article" date="2018" name="Genome Biol.">
        <title>SKESA: strategic k-mer extension for scrupulous assemblies.</title>
        <authorList>
            <person name="Souvorov A."/>
            <person name="Agarwala R."/>
            <person name="Lipman D.J."/>
        </authorList>
    </citation>
    <scope>NUCLEOTIDE SEQUENCE</scope>
    <source>
        <strain evidence="2">11-1391</strain>
    </source>
</reference>
<evidence type="ECO:0000256" key="1">
    <source>
        <dbReference type="SAM" id="MobiDB-lite"/>
    </source>
</evidence>
<proteinExistence type="predicted"/>
<evidence type="ECO:0000313" key="2">
    <source>
        <dbReference type="EMBL" id="HAC6765023.1"/>
    </source>
</evidence>
<feature type="compositionally biased region" description="Basic and acidic residues" evidence="1">
    <location>
        <begin position="225"/>
        <end position="235"/>
    </location>
</feature>
<feature type="compositionally biased region" description="Basic and acidic residues" evidence="1">
    <location>
        <begin position="1"/>
        <end position="16"/>
    </location>
</feature>
<dbReference type="EMBL" id="DAAMII010000009">
    <property type="protein sequence ID" value="HAC6765023.1"/>
    <property type="molecule type" value="Genomic_DNA"/>
</dbReference>
<feature type="compositionally biased region" description="Acidic residues" evidence="1">
    <location>
        <begin position="236"/>
        <end position="246"/>
    </location>
</feature>
<dbReference type="AlphaFoldDB" id="A0A702D5F6"/>
<feature type="region of interest" description="Disordered" evidence="1">
    <location>
        <begin position="132"/>
        <end position="253"/>
    </location>
</feature>
<protein>
    <submittedName>
        <fullName evidence="2">Uncharacterized protein</fullName>
    </submittedName>
</protein>
<organism evidence="2">
    <name type="scientific">Salmonella diarizonae</name>
    <dbReference type="NCBI Taxonomy" id="59204"/>
    <lineage>
        <taxon>Bacteria</taxon>
        <taxon>Pseudomonadati</taxon>
        <taxon>Pseudomonadota</taxon>
        <taxon>Gammaproteobacteria</taxon>
        <taxon>Enterobacterales</taxon>
        <taxon>Enterobacteriaceae</taxon>
        <taxon>Salmonella</taxon>
    </lineage>
</organism>
<reference evidence="2" key="2">
    <citation type="submission" date="2018-07" db="EMBL/GenBank/DDBJ databases">
        <authorList>
            <consortium name="NCBI Pathogen Detection Project"/>
        </authorList>
    </citation>
    <scope>NUCLEOTIDE SEQUENCE</scope>
    <source>
        <strain evidence="2">11-1391</strain>
    </source>
</reference>
<feature type="region of interest" description="Disordered" evidence="1">
    <location>
        <begin position="1"/>
        <end position="20"/>
    </location>
</feature>
<feature type="compositionally biased region" description="Basic residues" evidence="1">
    <location>
        <begin position="134"/>
        <end position="154"/>
    </location>
</feature>